<evidence type="ECO:0000256" key="1">
    <source>
        <dbReference type="SAM" id="SignalP"/>
    </source>
</evidence>
<dbReference type="KEGG" id="mym:A176_001783"/>
<name>A0A0H4WN59_9BACT</name>
<dbReference type="InterPro" id="IPR046181">
    <property type="entry name" value="DUF6209"/>
</dbReference>
<evidence type="ECO:0000313" key="3">
    <source>
        <dbReference type="Proteomes" id="UP000009026"/>
    </source>
</evidence>
<dbReference type="Proteomes" id="UP000009026">
    <property type="component" value="Chromosome"/>
</dbReference>
<protein>
    <submittedName>
        <fullName evidence="2">Uncharacterized protein</fullName>
    </submittedName>
</protein>
<proteinExistence type="predicted"/>
<dbReference type="AlphaFoldDB" id="A0A0H4WN59"/>
<dbReference type="PATRIC" id="fig|1297742.4.peg.1806"/>
<reference evidence="2 3" key="1">
    <citation type="journal article" date="2016" name="PLoS ONE">
        <title>Complete Genome Sequence and Comparative Genomics of a Novel Myxobacterium Myxococcus hansupus.</title>
        <authorList>
            <person name="Sharma G."/>
            <person name="Narwani T."/>
            <person name="Subramanian S."/>
        </authorList>
    </citation>
    <scope>NUCLEOTIDE SEQUENCE [LARGE SCALE GENOMIC DNA]</scope>
    <source>
        <strain evidence="3">mixupus</strain>
    </source>
</reference>
<keyword evidence="1" id="KW-0732">Signal</keyword>
<dbReference type="EMBL" id="CP012109">
    <property type="protein sequence ID" value="AKQ64871.1"/>
    <property type="molecule type" value="Genomic_DNA"/>
</dbReference>
<keyword evidence="3" id="KW-1185">Reference proteome</keyword>
<feature type="chain" id="PRO_5005211845" evidence="1">
    <location>
        <begin position="21"/>
        <end position="269"/>
    </location>
</feature>
<accession>A0A0H4WN59</accession>
<gene>
    <name evidence="2" type="ORF">A176_001783</name>
</gene>
<dbReference type="OrthoDB" id="8564695at2"/>
<dbReference type="RefSeq" id="WP_002634125.1">
    <property type="nucleotide sequence ID" value="NZ_CP012109.1"/>
</dbReference>
<organism evidence="2 3">
    <name type="scientific">Pseudomyxococcus hansupus</name>
    <dbReference type="NCBI Taxonomy" id="1297742"/>
    <lineage>
        <taxon>Bacteria</taxon>
        <taxon>Pseudomonadati</taxon>
        <taxon>Myxococcota</taxon>
        <taxon>Myxococcia</taxon>
        <taxon>Myxococcales</taxon>
        <taxon>Cystobacterineae</taxon>
        <taxon>Myxococcaceae</taxon>
        <taxon>Pseudomyxococcus</taxon>
    </lineage>
</organism>
<evidence type="ECO:0000313" key="2">
    <source>
        <dbReference type="EMBL" id="AKQ64871.1"/>
    </source>
</evidence>
<dbReference type="Pfam" id="PF19714">
    <property type="entry name" value="DUF6209"/>
    <property type="match status" value="1"/>
</dbReference>
<sequence>MKPLMSALLPVLCLASAAFAAPQAPVSVQTSEATLSGPATLTFAADWSVTLSGQAQTDAILAIAYDTRRLPACRGAGWSITGYMMTNRGPVQGFPLANATTVGTQAQMLLELWQGGTLEMWFHNSDSTGCSQWDSNLQYNFHTWVKQYPMISFHPAPAWTYSVEGVLQGGRMLMVDYDIGRIGQCRAMYLNYKAWGTTAYYRINGGPVTSVSLTTSWGDQNLQYWRQVPAFIPLPAGPGTLELWFGSSDRKGCQQWDTRYEQNYVFAFQ</sequence>
<feature type="signal peptide" evidence="1">
    <location>
        <begin position="1"/>
        <end position="20"/>
    </location>
</feature>